<evidence type="ECO:0000313" key="2">
    <source>
        <dbReference type="Proteomes" id="UP000250235"/>
    </source>
</evidence>
<protein>
    <recommendedName>
        <fullName evidence="3">Retrotransposon Copia-like N-terminal domain-containing protein</fullName>
    </recommendedName>
</protein>
<dbReference type="AlphaFoldDB" id="A0A2Z7CAC0"/>
<sequence>MSSFKNPLAAILDSNKFTGLNYQDWLRNLKLVLALEKLLYAIDKSPPGETPANISPEELITLKQWRDDAVKARCYVMRRCPMKCNGALRRQSMLLTYFFI</sequence>
<keyword evidence="2" id="KW-1185">Reference proteome</keyword>
<organism evidence="1 2">
    <name type="scientific">Dorcoceras hygrometricum</name>
    <dbReference type="NCBI Taxonomy" id="472368"/>
    <lineage>
        <taxon>Eukaryota</taxon>
        <taxon>Viridiplantae</taxon>
        <taxon>Streptophyta</taxon>
        <taxon>Embryophyta</taxon>
        <taxon>Tracheophyta</taxon>
        <taxon>Spermatophyta</taxon>
        <taxon>Magnoliopsida</taxon>
        <taxon>eudicotyledons</taxon>
        <taxon>Gunneridae</taxon>
        <taxon>Pentapetalae</taxon>
        <taxon>asterids</taxon>
        <taxon>lamiids</taxon>
        <taxon>Lamiales</taxon>
        <taxon>Gesneriaceae</taxon>
        <taxon>Didymocarpoideae</taxon>
        <taxon>Trichosporeae</taxon>
        <taxon>Loxocarpinae</taxon>
        <taxon>Dorcoceras</taxon>
    </lineage>
</organism>
<dbReference type="OrthoDB" id="1731532at2759"/>
<name>A0A2Z7CAC0_9LAMI</name>
<reference evidence="1 2" key="1">
    <citation type="journal article" date="2015" name="Proc. Natl. Acad. Sci. U.S.A.">
        <title>The resurrection genome of Boea hygrometrica: A blueprint for survival of dehydration.</title>
        <authorList>
            <person name="Xiao L."/>
            <person name="Yang G."/>
            <person name="Zhang L."/>
            <person name="Yang X."/>
            <person name="Zhao S."/>
            <person name="Ji Z."/>
            <person name="Zhou Q."/>
            <person name="Hu M."/>
            <person name="Wang Y."/>
            <person name="Chen M."/>
            <person name="Xu Y."/>
            <person name="Jin H."/>
            <person name="Xiao X."/>
            <person name="Hu G."/>
            <person name="Bao F."/>
            <person name="Hu Y."/>
            <person name="Wan P."/>
            <person name="Li L."/>
            <person name="Deng X."/>
            <person name="Kuang T."/>
            <person name="Xiang C."/>
            <person name="Zhu J.K."/>
            <person name="Oliver M.J."/>
            <person name="He Y."/>
        </authorList>
    </citation>
    <scope>NUCLEOTIDE SEQUENCE [LARGE SCALE GENOMIC DNA]</scope>
    <source>
        <strain evidence="2">cv. XS01</strain>
    </source>
</reference>
<dbReference type="Proteomes" id="UP000250235">
    <property type="component" value="Unassembled WGS sequence"/>
</dbReference>
<gene>
    <name evidence="1" type="ORF">F511_39043</name>
</gene>
<dbReference type="EMBL" id="KQ997630">
    <property type="protein sequence ID" value="KZV43818.1"/>
    <property type="molecule type" value="Genomic_DNA"/>
</dbReference>
<evidence type="ECO:0000313" key="1">
    <source>
        <dbReference type="EMBL" id="KZV43818.1"/>
    </source>
</evidence>
<proteinExistence type="predicted"/>
<evidence type="ECO:0008006" key="3">
    <source>
        <dbReference type="Google" id="ProtNLM"/>
    </source>
</evidence>
<accession>A0A2Z7CAC0</accession>